<sequence>MAALPPHMPVPSHARHGSTSSLSSISQFQPPPPSLAPQVNPVNSTRILLLSQFSPALKTKDLIDLVQGYVDPAPPTPSTPGTPPFKLKWRDDTSCFVVFHDPLTAKRTFLRLISSPPAPLSPRETGTYAPCIHAYTGDDAQQIIHAVQNKQRTRSIAGQGAVSGSAVMGHQRRSSQAGSQGGGGPSSAGSSLPPIATGAGNPSSAAAAASSSAAAAGAHHRSGSWARRTTQSANTSATSPSSPPSSRLASSSGPGQAGRASPSTGAATGSGPDAMNGWRTASPDQPGGASGIVAGEAPRRFGTATNGASGF</sequence>
<evidence type="ECO:0000256" key="1">
    <source>
        <dbReference type="SAM" id="MobiDB-lite"/>
    </source>
</evidence>
<accession>A0A2S5BAM7</accession>
<name>A0A2S5BAM7_9BASI</name>
<feature type="compositionally biased region" description="Low complexity" evidence="1">
    <location>
        <begin position="18"/>
        <end position="28"/>
    </location>
</feature>
<protein>
    <submittedName>
        <fullName evidence="2">Uncharacterized protein</fullName>
    </submittedName>
</protein>
<gene>
    <name evidence="2" type="ORF">BMF94_3367</name>
</gene>
<feature type="region of interest" description="Disordered" evidence="1">
    <location>
        <begin position="155"/>
        <end position="311"/>
    </location>
</feature>
<dbReference type="AlphaFoldDB" id="A0A2S5BAM7"/>
<keyword evidence="3" id="KW-1185">Reference proteome</keyword>
<proteinExistence type="predicted"/>
<dbReference type="EMBL" id="PJQD01000035">
    <property type="protein sequence ID" value="POY73826.1"/>
    <property type="molecule type" value="Genomic_DNA"/>
</dbReference>
<organism evidence="2 3">
    <name type="scientific">Rhodotorula taiwanensis</name>
    <dbReference type="NCBI Taxonomy" id="741276"/>
    <lineage>
        <taxon>Eukaryota</taxon>
        <taxon>Fungi</taxon>
        <taxon>Dikarya</taxon>
        <taxon>Basidiomycota</taxon>
        <taxon>Pucciniomycotina</taxon>
        <taxon>Microbotryomycetes</taxon>
        <taxon>Sporidiobolales</taxon>
        <taxon>Sporidiobolaceae</taxon>
        <taxon>Rhodotorula</taxon>
    </lineage>
</organism>
<dbReference type="Proteomes" id="UP000237144">
    <property type="component" value="Unassembled WGS sequence"/>
</dbReference>
<dbReference type="OrthoDB" id="5418203at2759"/>
<comment type="caution">
    <text evidence="2">The sequence shown here is derived from an EMBL/GenBank/DDBJ whole genome shotgun (WGS) entry which is preliminary data.</text>
</comment>
<reference evidence="2 3" key="1">
    <citation type="journal article" date="2018" name="Front. Microbiol.">
        <title>Prospects for Fungal Bioremediation of Acidic Radioactive Waste Sites: Characterization and Genome Sequence of Rhodotorula taiwanensis MD1149.</title>
        <authorList>
            <person name="Tkavc R."/>
            <person name="Matrosova V.Y."/>
            <person name="Grichenko O.E."/>
            <person name="Gostincar C."/>
            <person name="Volpe R.P."/>
            <person name="Klimenkova P."/>
            <person name="Gaidamakova E.K."/>
            <person name="Zhou C.E."/>
            <person name="Stewart B.J."/>
            <person name="Lyman M.G."/>
            <person name="Malfatti S.A."/>
            <person name="Rubinfeld B."/>
            <person name="Courtot M."/>
            <person name="Singh J."/>
            <person name="Dalgard C.L."/>
            <person name="Hamilton T."/>
            <person name="Frey K.G."/>
            <person name="Gunde-Cimerman N."/>
            <person name="Dugan L."/>
            <person name="Daly M.J."/>
        </authorList>
    </citation>
    <scope>NUCLEOTIDE SEQUENCE [LARGE SCALE GENOMIC DNA]</scope>
    <source>
        <strain evidence="2 3">MD1149</strain>
    </source>
</reference>
<feature type="compositionally biased region" description="Low complexity" evidence="1">
    <location>
        <begin position="187"/>
        <end position="252"/>
    </location>
</feature>
<evidence type="ECO:0000313" key="2">
    <source>
        <dbReference type="EMBL" id="POY73826.1"/>
    </source>
</evidence>
<feature type="region of interest" description="Disordered" evidence="1">
    <location>
        <begin position="1"/>
        <end position="39"/>
    </location>
</feature>
<evidence type="ECO:0000313" key="3">
    <source>
        <dbReference type="Proteomes" id="UP000237144"/>
    </source>
</evidence>